<accession>A0A179FTU4</accession>
<dbReference type="Proteomes" id="UP000078397">
    <property type="component" value="Unassembled WGS sequence"/>
</dbReference>
<sequence length="157" mass="17654">MVKLEAGLWADPRPGPGRGQHVCDVVTALVEALGLTVAHRPFLQLDLAGRLVSGAYGELIHWAGAFSKFGVLSSCLRRGELRKAGTVHQLSAVWSRHLFNQPRRNLSYWRRLFSPHYSHLFTSDARYTLPLATEYTRPCFGTKFWANAGVQAFLHCY</sequence>
<keyword evidence="2" id="KW-1185">Reference proteome</keyword>
<evidence type="ECO:0000313" key="2">
    <source>
        <dbReference type="Proteomes" id="UP000078397"/>
    </source>
</evidence>
<protein>
    <submittedName>
        <fullName evidence="1">Uncharacterized protein</fullName>
    </submittedName>
</protein>
<comment type="caution">
    <text evidence="1">The sequence shown here is derived from an EMBL/GenBank/DDBJ whole genome shotgun (WGS) entry which is preliminary data.</text>
</comment>
<dbReference type="GeneID" id="28857609"/>
<gene>
    <name evidence="1" type="ORF">VFPPC_15862</name>
</gene>
<dbReference type="RefSeq" id="XP_018145518.1">
    <property type="nucleotide sequence ID" value="XM_018293615.1"/>
</dbReference>
<reference evidence="1 2" key="1">
    <citation type="journal article" date="2016" name="PLoS Pathog.">
        <title>Biosynthesis of antibiotic leucinostatins in bio-control fungus Purpureocillium lilacinum and their inhibition on phytophthora revealed by genome mining.</title>
        <authorList>
            <person name="Wang G."/>
            <person name="Liu Z."/>
            <person name="Lin R."/>
            <person name="Li E."/>
            <person name="Mao Z."/>
            <person name="Ling J."/>
            <person name="Yang Y."/>
            <person name="Yin W.B."/>
            <person name="Xie B."/>
        </authorList>
    </citation>
    <scope>NUCLEOTIDE SEQUENCE [LARGE SCALE GENOMIC DNA]</scope>
    <source>
        <strain evidence="1">170</strain>
    </source>
</reference>
<name>A0A179FTU4_METCM</name>
<organism evidence="1 2">
    <name type="scientific">Pochonia chlamydosporia 170</name>
    <dbReference type="NCBI Taxonomy" id="1380566"/>
    <lineage>
        <taxon>Eukaryota</taxon>
        <taxon>Fungi</taxon>
        <taxon>Dikarya</taxon>
        <taxon>Ascomycota</taxon>
        <taxon>Pezizomycotina</taxon>
        <taxon>Sordariomycetes</taxon>
        <taxon>Hypocreomycetidae</taxon>
        <taxon>Hypocreales</taxon>
        <taxon>Clavicipitaceae</taxon>
        <taxon>Pochonia</taxon>
    </lineage>
</organism>
<evidence type="ECO:0000313" key="1">
    <source>
        <dbReference type="EMBL" id="OAQ68668.1"/>
    </source>
</evidence>
<dbReference type="KEGG" id="pchm:VFPPC_15862"/>
<dbReference type="AlphaFoldDB" id="A0A179FTU4"/>
<dbReference type="EMBL" id="LSBJ02000003">
    <property type="protein sequence ID" value="OAQ68668.1"/>
    <property type="molecule type" value="Genomic_DNA"/>
</dbReference>
<proteinExistence type="predicted"/>